<evidence type="ECO:0000313" key="1">
    <source>
        <dbReference type="EMBL" id="MCE0481648.1"/>
    </source>
</evidence>
<organism evidence="1 2">
    <name type="scientific">Datura stramonium</name>
    <name type="common">Jimsonweed</name>
    <name type="synonym">Common thornapple</name>
    <dbReference type="NCBI Taxonomy" id="4076"/>
    <lineage>
        <taxon>Eukaryota</taxon>
        <taxon>Viridiplantae</taxon>
        <taxon>Streptophyta</taxon>
        <taxon>Embryophyta</taxon>
        <taxon>Tracheophyta</taxon>
        <taxon>Spermatophyta</taxon>
        <taxon>Magnoliopsida</taxon>
        <taxon>eudicotyledons</taxon>
        <taxon>Gunneridae</taxon>
        <taxon>Pentapetalae</taxon>
        <taxon>asterids</taxon>
        <taxon>lamiids</taxon>
        <taxon>Solanales</taxon>
        <taxon>Solanaceae</taxon>
        <taxon>Solanoideae</taxon>
        <taxon>Datureae</taxon>
        <taxon>Datura</taxon>
    </lineage>
</organism>
<comment type="caution">
    <text evidence="1">The sequence shown here is derived from an EMBL/GenBank/DDBJ whole genome shotgun (WGS) entry which is preliminary data.</text>
</comment>
<sequence>MIDQITVIGLVEYEFDCEEVELYQDKIANLREKRHHLLCLSDEELRGLRLQDSYIK</sequence>
<gene>
    <name evidence="1" type="ORF">HAX54_039536</name>
</gene>
<dbReference type="Proteomes" id="UP000823775">
    <property type="component" value="Unassembled WGS sequence"/>
</dbReference>
<evidence type="ECO:0000313" key="2">
    <source>
        <dbReference type="Proteomes" id="UP000823775"/>
    </source>
</evidence>
<proteinExistence type="predicted"/>
<feature type="non-terminal residue" evidence="1">
    <location>
        <position position="56"/>
    </location>
</feature>
<reference evidence="1 2" key="1">
    <citation type="journal article" date="2021" name="BMC Genomics">
        <title>Datura genome reveals duplications of psychoactive alkaloid biosynthetic genes and high mutation rate following tissue culture.</title>
        <authorList>
            <person name="Rajewski A."/>
            <person name="Carter-House D."/>
            <person name="Stajich J."/>
            <person name="Litt A."/>
        </authorList>
    </citation>
    <scope>NUCLEOTIDE SEQUENCE [LARGE SCALE GENOMIC DNA]</scope>
    <source>
        <strain evidence="1">AR-01</strain>
    </source>
</reference>
<accession>A0ABS8VQR3</accession>
<dbReference type="EMBL" id="JACEIK010005497">
    <property type="protein sequence ID" value="MCE0481648.1"/>
    <property type="molecule type" value="Genomic_DNA"/>
</dbReference>
<keyword evidence="2" id="KW-1185">Reference proteome</keyword>
<protein>
    <submittedName>
        <fullName evidence="1">Uncharacterized protein</fullName>
    </submittedName>
</protein>
<name>A0ABS8VQR3_DATST</name>